<evidence type="ECO:0000313" key="4">
    <source>
        <dbReference type="Proteomes" id="UP000005408"/>
    </source>
</evidence>
<keyword evidence="1" id="KW-0472">Membrane</keyword>
<reference evidence="3" key="1">
    <citation type="submission" date="2022-08" db="UniProtKB">
        <authorList>
            <consortium name="EnsemblMetazoa"/>
        </authorList>
    </citation>
    <scope>IDENTIFICATION</scope>
    <source>
        <strain evidence="3">05x7-T-G4-1.051#20</strain>
    </source>
</reference>
<feature type="chain" id="PRO_5036446590" evidence="2">
    <location>
        <begin position="20"/>
        <end position="249"/>
    </location>
</feature>
<dbReference type="Proteomes" id="UP000005408">
    <property type="component" value="Unassembled WGS sequence"/>
</dbReference>
<dbReference type="AlphaFoldDB" id="A0A8W8L8Y0"/>
<feature type="signal peptide" evidence="2">
    <location>
        <begin position="1"/>
        <end position="19"/>
    </location>
</feature>
<proteinExistence type="predicted"/>
<feature type="transmembrane region" description="Helical" evidence="1">
    <location>
        <begin position="222"/>
        <end position="245"/>
    </location>
</feature>
<evidence type="ECO:0000313" key="3">
    <source>
        <dbReference type="EnsemblMetazoa" id="G26455.1:cds"/>
    </source>
</evidence>
<evidence type="ECO:0000256" key="1">
    <source>
        <dbReference type="SAM" id="Phobius"/>
    </source>
</evidence>
<name>A0A8W8L8Y0_MAGGI</name>
<keyword evidence="2" id="KW-0732">Signal</keyword>
<accession>A0A8W8L8Y0</accession>
<keyword evidence="4" id="KW-1185">Reference proteome</keyword>
<dbReference type="EnsemblMetazoa" id="G26455.1">
    <property type="protein sequence ID" value="G26455.1:cds"/>
    <property type="gene ID" value="G26455"/>
</dbReference>
<evidence type="ECO:0000256" key="2">
    <source>
        <dbReference type="SAM" id="SignalP"/>
    </source>
</evidence>
<sequence length="249" mass="27157">MDSWLLILSLLAVLDGGQSCSYPQYIQNTTWLDSTKGRVVYGDQTMTGWAFYAFSQLISDWECFLKDDHFIVSRSTTTIKVFGAEVHAYLCQKPSLIGENAIYYYTMTDEEENAGKERVHVTAADISGVCTVCNPASSPTDEEFRVLVKEGSSDMPALSVSPVVGCNPCVLQCDIPGSPPVPTTTSHSPIKDVVEITHKKPTIKAADRDGDGQLKHKSNAGLVVGIVIAVLALLSVGIGAVVWYFRFRK</sequence>
<protein>
    <submittedName>
        <fullName evidence="3">Uncharacterized protein</fullName>
    </submittedName>
</protein>
<keyword evidence="1" id="KW-1133">Transmembrane helix</keyword>
<keyword evidence="1" id="KW-0812">Transmembrane</keyword>
<dbReference type="OrthoDB" id="6079048at2759"/>
<dbReference type="OMA" id="LISDWEC"/>
<organism evidence="3 4">
    <name type="scientific">Magallana gigas</name>
    <name type="common">Pacific oyster</name>
    <name type="synonym">Crassostrea gigas</name>
    <dbReference type="NCBI Taxonomy" id="29159"/>
    <lineage>
        <taxon>Eukaryota</taxon>
        <taxon>Metazoa</taxon>
        <taxon>Spiralia</taxon>
        <taxon>Lophotrochozoa</taxon>
        <taxon>Mollusca</taxon>
        <taxon>Bivalvia</taxon>
        <taxon>Autobranchia</taxon>
        <taxon>Pteriomorphia</taxon>
        <taxon>Ostreida</taxon>
        <taxon>Ostreoidea</taxon>
        <taxon>Ostreidae</taxon>
        <taxon>Magallana</taxon>
    </lineage>
</organism>